<evidence type="ECO:0000313" key="1">
    <source>
        <dbReference type="EMBL" id="KND93214.1"/>
    </source>
</evidence>
<dbReference type="OrthoDB" id="2115692at2759"/>
<sequence>MPFTCEAARFEDGLALANAYISAFYGDPFHDTLIRDVPFDRQVAGVIKRFPRNFVKPTSHYRKVVDTDTSAVVSYARWGLENTDENTMFPQDRSTHRTDLALSILLAYGCLNCKILAVVVDSGLIDVPEFQHTTEAPYSDPEGINDRPVGEVKLCTQVSGCSEQSPPPRAGEQVRCK</sequence>
<accession>A0A0L0NGP3</accession>
<protein>
    <submittedName>
        <fullName evidence="1">Uncharacterized protein</fullName>
    </submittedName>
</protein>
<dbReference type="Proteomes" id="UP000036947">
    <property type="component" value="Unassembled WGS sequence"/>
</dbReference>
<evidence type="ECO:0000313" key="2">
    <source>
        <dbReference type="Proteomes" id="UP000036947"/>
    </source>
</evidence>
<organism evidence="1 2">
    <name type="scientific">Tolypocladium ophioglossoides (strain CBS 100239)</name>
    <name type="common">Snaketongue truffleclub</name>
    <name type="synonym">Elaphocordyceps ophioglossoides</name>
    <dbReference type="NCBI Taxonomy" id="1163406"/>
    <lineage>
        <taxon>Eukaryota</taxon>
        <taxon>Fungi</taxon>
        <taxon>Dikarya</taxon>
        <taxon>Ascomycota</taxon>
        <taxon>Pezizomycotina</taxon>
        <taxon>Sordariomycetes</taxon>
        <taxon>Hypocreomycetidae</taxon>
        <taxon>Hypocreales</taxon>
        <taxon>Ophiocordycipitaceae</taxon>
        <taxon>Tolypocladium</taxon>
    </lineage>
</organism>
<gene>
    <name evidence="1" type="ORF">TOPH_02006</name>
</gene>
<dbReference type="AlphaFoldDB" id="A0A0L0NGP3"/>
<name>A0A0L0NGP3_TOLOC</name>
<proteinExistence type="predicted"/>
<dbReference type="EMBL" id="LFRF01000004">
    <property type="protein sequence ID" value="KND93214.1"/>
    <property type="molecule type" value="Genomic_DNA"/>
</dbReference>
<comment type="caution">
    <text evidence="1">The sequence shown here is derived from an EMBL/GenBank/DDBJ whole genome shotgun (WGS) entry which is preliminary data.</text>
</comment>
<reference evidence="1 2" key="1">
    <citation type="journal article" date="2015" name="BMC Genomics">
        <title>The genome of the truffle-parasite Tolypocladium ophioglossoides and the evolution of antifungal peptaibiotics.</title>
        <authorList>
            <person name="Quandt C.A."/>
            <person name="Bushley K.E."/>
            <person name="Spatafora J.W."/>
        </authorList>
    </citation>
    <scope>NUCLEOTIDE SEQUENCE [LARGE SCALE GENOMIC DNA]</scope>
    <source>
        <strain evidence="1 2">CBS 100239</strain>
    </source>
</reference>
<keyword evidence="2" id="KW-1185">Reference proteome</keyword>